<evidence type="ECO:0000256" key="2">
    <source>
        <dbReference type="ARBA" id="ARBA00022475"/>
    </source>
</evidence>
<keyword evidence="3" id="KW-0547">Nucleotide-binding</keyword>
<keyword evidence="1" id="KW-0813">Transport</keyword>
<dbReference type="SMART" id="SM00382">
    <property type="entry name" value="AAA"/>
    <property type="match status" value="1"/>
</dbReference>
<dbReference type="InterPro" id="IPR003593">
    <property type="entry name" value="AAA+_ATPase"/>
</dbReference>
<dbReference type="InterPro" id="IPR012693">
    <property type="entry name" value="ABC_transpr_PhnC"/>
</dbReference>
<evidence type="ECO:0000256" key="6">
    <source>
        <dbReference type="ARBA" id="ARBA00023136"/>
    </source>
</evidence>
<dbReference type="PROSITE" id="PS00211">
    <property type="entry name" value="ABC_TRANSPORTER_1"/>
    <property type="match status" value="1"/>
</dbReference>
<dbReference type="GO" id="GO:0016887">
    <property type="term" value="F:ATP hydrolysis activity"/>
    <property type="evidence" value="ECO:0007669"/>
    <property type="project" value="InterPro"/>
</dbReference>
<dbReference type="GO" id="GO:0016020">
    <property type="term" value="C:membrane"/>
    <property type="evidence" value="ECO:0007669"/>
    <property type="project" value="InterPro"/>
</dbReference>
<dbReference type="Pfam" id="PF00005">
    <property type="entry name" value="ABC_tran"/>
    <property type="match status" value="1"/>
</dbReference>
<sequence length="273" mass="29827">MNAIHVDKLTKHFNTKVLDDVSFDVQSGELLALIGPSGSGKSTLMRHLSGLVTANKGSDSNISILGNSIQSSGKLAKDVRATRVKVGCVFQQFNLVNRLTVLTNVLIGALGTIPAWRGYLGFFTQEEKVRALDALDRVGLREHAHKKAAHLSGGQQQRVAIARVLMQEADVILADEPIASLDPRSARVVMDMLEKINKADGKTVIVTLHQVDVARKYCPRIVALREGKVFFNGAREQLTDEVMFSLYEEDAKEMLNHESPELSPMVETLAAAG</sequence>
<dbReference type="GO" id="GO:0015416">
    <property type="term" value="F:ABC-type phosphonate transporter activity"/>
    <property type="evidence" value="ECO:0007669"/>
    <property type="project" value="InterPro"/>
</dbReference>
<dbReference type="InterPro" id="IPR050086">
    <property type="entry name" value="MetN_ABC_transporter-like"/>
</dbReference>
<proteinExistence type="predicted"/>
<dbReference type="Gene3D" id="3.40.50.300">
    <property type="entry name" value="P-loop containing nucleotide triphosphate hydrolases"/>
    <property type="match status" value="1"/>
</dbReference>
<dbReference type="InterPro" id="IPR003439">
    <property type="entry name" value="ABC_transporter-like_ATP-bd"/>
</dbReference>
<dbReference type="EMBL" id="KF742556">
    <property type="protein sequence ID" value="AHG53040.1"/>
    <property type="molecule type" value="Genomic_DNA"/>
</dbReference>
<name>W0NTN3_9BACT</name>
<evidence type="ECO:0000259" key="7">
    <source>
        <dbReference type="PROSITE" id="PS50893"/>
    </source>
</evidence>
<keyword evidence="2" id="KW-1003">Cell membrane</keyword>
<organism evidence="8">
    <name type="scientific">uncultured bacterium B3TF_MPn1</name>
    <dbReference type="NCBI Taxonomy" id="1439866"/>
    <lineage>
        <taxon>Bacteria</taxon>
        <taxon>environmental samples</taxon>
    </lineage>
</organism>
<dbReference type="InterPro" id="IPR017871">
    <property type="entry name" value="ABC_transporter-like_CS"/>
</dbReference>
<dbReference type="PANTHER" id="PTHR43166">
    <property type="entry name" value="AMINO ACID IMPORT ATP-BINDING PROTEIN"/>
    <property type="match status" value="1"/>
</dbReference>
<dbReference type="PANTHER" id="PTHR43166:SF6">
    <property type="entry name" value="PHOSPHONATES IMPORT ATP-BINDING PROTEIN PHNC"/>
    <property type="match status" value="1"/>
</dbReference>
<dbReference type="GO" id="GO:0005524">
    <property type="term" value="F:ATP binding"/>
    <property type="evidence" value="ECO:0007669"/>
    <property type="project" value="UniProtKB-KW"/>
</dbReference>
<evidence type="ECO:0000256" key="3">
    <source>
        <dbReference type="ARBA" id="ARBA00022741"/>
    </source>
</evidence>
<keyword evidence="5" id="KW-1278">Translocase</keyword>
<dbReference type="AlphaFoldDB" id="W0NTN3"/>
<dbReference type="CDD" id="cd03256">
    <property type="entry name" value="ABC_PhnC_transporter"/>
    <property type="match status" value="1"/>
</dbReference>
<keyword evidence="4" id="KW-0067">ATP-binding</keyword>
<protein>
    <submittedName>
        <fullName evidence="8">COG3638 ABC-type phosphate/phosphonate transport system, ATPase component</fullName>
    </submittedName>
</protein>
<evidence type="ECO:0000256" key="4">
    <source>
        <dbReference type="ARBA" id="ARBA00022840"/>
    </source>
</evidence>
<dbReference type="SUPFAM" id="SSF52540">
    <property type="entry name" value="P-loop containing nucleoside triphosphate hydrolases"/>
    <property type="match status" value="1"/>
</dbReference>
<evidence type="ECO:0000313" key="8">
    <source>
        <dbReference type="EMBL" id="AHG53040.1"/>
    </source>
</evidence>
<feature type="domain" description="ABC transporter" evidence="7">
    <location>
        <begin position="1"/>
        <end position="251"/>
    </location>
</feature>
<evidence type="ECO:0000256" key="5">
    <source>
        <dbReference type="ARBA" id="ARBA00022967"/>
    </source>
</evidence>
<dbReference type="PROSITE" id="PS50893">
    <property type="entry name" value="ABC_TRANSPORTER_2"/>
    <property type="match status" value="1"/>
</dbReference>
<reference evidence="8" key="1">
    <citation type="journal article" date="2013" name="Front. Microbiol.">
        <title>Metatranscriptomic and functional metagenomic analysis of methylphosphonate utilization by marine bacteria.</title>
        <authorList>
            <person name="Martinez A."/>
            <person name="Ventouras L.A."/>
            <person name="Wilson S.T."/>
            <person name="Karl D.M."/>
            <person name="Delong E.F."/>
        </authorList>
    </citation>
    <scope>NUCLEOTIDE SEQUENCE</scope>
</reference>
<evidence type="ECO:0000256" key="1">
    <source>
        <dbReference type="ARBA" id="ARBA00022448"/>
    </source>
</evidence>
<accession>W0NTN3</accession>
<keyword evidence="6" id="KW-0472">Membrane</keyword>
<dbReference type="InterPro" id="IPR027417">
    <property type="entry name" value="P-loop_NTPase"/>
</dbReference>
<dbReference type="NCBIfam" id="TIGR02315">
    <property type="entry name" value="ABC_phnC"/>
    <property type="match status" value="1"/>
</dbReference>